<feature type="transmembrane region" description="Helical" evidence="2">
    <location>
        <begin position="361"/>
        <end position="386"/>
    </location>
</feature>
<dbReference type="EnsemblMetazoa" id="XM_001946921.5">
    <property type="protein sequence ID" value="XP_001946956.2"/>
    <property type="gene ID" value="LOC100169144"/>
</dbReference>
<keyword evidence="2" id="KW-0472">Membrane</keyword>
<evidence type="ECO:0000256" key="1">
    <source>
        <dbReference type="ARBA" id="ARBA00005773"/>
    </source>
</evidence>
<protein>
    <submittedName>
        <fullName evidence="3">Uncharacterized protein</fullName>
    </submittedName>
</protein>
<dbReference type="SUPFAM" id="SSF103473">
    <property type="entry name" value="MFS general substrate transporter"/>
    <property type="match status" value="1"/>
</dbReference>
<reference evidence="3" key="2">
    <citation type="submission" date="2022-06" db="UniProtKB">
        <authorList>
            <consortium name="EnsemblMetazoa"/>
        </authorList>
    </citation>
    <scope>IDENTIFICATION</scope>
</reference>
<feature type="transmembrane region" description="Helical" evidence="2">
    <location>
        <begin position="284"/>
        <end position="307"/>
    </location>
</feature>
<dbReference type="GO" id="GO:0005886">
    <property type="term" value="C:plasma membrane"/>
    <property type="evidence" value="ECO:0007669"/>
    <property type="project" value="TreeGrafter"/>
</dbReference>
<name>A0A8R1W2N0_ACYPI</name>
<dbReference type="KEGG" id="api:100169144"/>
<sequence>MNSKIFFKMEKWLIQSIWIAVFGFLKEFRPEDPYITQYLTNPPMNFTNQEVIQEIFPVSTYTCLGLTIVMFLVTDYLRYKPIVILNALSSFTVQIFLIFTRTKTDMKIMEVFYGTMTACEVAYYTYVYSKVDKKYYKTVSSHMKMACLIGRLVSALLAQTLIDNHILTVPHLNHLTLAGATASIFWAFGLPSIKSSLYFHQSPEHIYIRNSTDVNVSKPKTVCQRLWSDFITAFTNRYVLQWSIWWALGTCFYYQCMSYSQSLWQEIYQNGTDLQVTDNGMVEAIYTIISTLGVYLVGIITIPSWWLVGILTLGQGILLLIMAQDTLLSHAYVGYIMFGTFYHIMATAANCEVAKNIPADSYALVFGVNTFMSLLLQTCLTLVVNSPIGLMLDIRSQFYVYGGGCLIIGIIYTVGALYSTYNTMMRHRIFTTSN</sequence>
<feature type="transmembrane region" description="Helical" evidence="2">
    <location>
        <begin position="81"/>
        <end position="99"/>
    </location>
</feature>
<keyword evidence="2" id="KW-1133">Transmembrane helix</keyword>
<organism evidence="3 4">
    <name type="scientific">Acyrthosiphon pisum</name>
    <name type="common">Pea aphid</name>
    <dbReference type="NCBI Taxonomy" id="7029"/>
    <lineage>
        <taxon>Eukaryota</taxon>
        <taxon>Metazoa</taxon>
        <taxon>Ecdysozoa</taxon>
        <taxon>Arthropoda</taxon>
        <taxon>Hexapoda</taxon>
        <taxon>Insecta</taxon>
        <taxon>Pterygota</taxon>
        <taxon>Neoptera</taxon>
        <taxon>Paraneoptera</taxon>
        <taxon>Hemiptera</taxon>
        <taxon>Sternorrhyncha</taxon>
        <taxon>Aphidomorpha</taxon>
        <taxon>Aphidoidea</taxon>
        <taxon>Aphididae</taxon>
        <taxon>Macrosiphini</taxon>
        <taxon>Acyrthosiphon</taxon>
    </lineage>
</organism>
<evidence type="ECO:0000313" key="4">
    <source>
        <dbReference type="Proteomes" id="UP000007819"/>
    </source>
</evidence>
<dbReference type="RefSeq" id="XP_001946956.2">
    <property type="nucleotide sequence ID" value="XM_001946921.4"/>
</dbReference>
<dbReference type="AlphaFoldDB" id="A0A8R1W2N0"/>
<accession>A0A8R1W2N0</accession>
<feature type="transmembrane region" description="Helical" evidence="2">
    <location>
        <begin position="327"/>
        <end position="349"/>
    </location>
</feature>
<feature type="transmembrane region" description="Helical" evidence="2">
    <location>
        <begin position="55"/>
        <end position="74"/>
    </location>
</feature>
<reference evidence="4" key="1">
    <citation type="submission" date="2010-06" db="EMBL/GenBank/DDBJ databases">
        <authorList>
            <person name="Jiang H."/>
            <person name="Abraham K."/>
            <person name="Ali S."/>
            <person name="Alsbrooks S.L."/>
            <person name="Anim B.N."/>
            <person name="Anosike U.S."/>
            <person name="Attaway T."/>
            <person name="Bandaranaike D.P."/>
            <person name="Battles P.K."/>
            <person name="Bell S.N."/>
            <person name="Bell A.V."/>
            <person name="Beltran B."/>
            <person name="Bickham C."/>
            <person name="Bustamante Y."/>
            <person name="Caleb T."/>
            <person name="Canada A."/>
            <person name="Cardenas V."/>
            <person name="Carter K."/>
            <person name="Chacko J."/>
            <person name="Chandrabose M.N."/>
            <person name="Chavez D."/>
            <person name="Chavez A."/>
            <person name="Chen L."/>
            <person name="Chu H.-S."/>
            <person name="Claassen K.J."/>
            <person name="Cockrell R."/>
            <person name="Collins M."/>
            <person name="Cooper J.A."/>
            <person name="Cree A."/>
            <person name="Curry S.M."/>
            <person name="Da Y."/>
            <person name="Dao M.D."/>
            <person name="Das B."/>
            <person name="Davila M.-L."/>
            <person name="Davy-Carroll L."/>
            <person name="Denson S."/>
            <person name="Dinh H."/>
            <person name="Ebong V.E."/>
            <person name="Edwards J.R."/>
            <person name="Egan A."/>
            <person name="El-Daye J."/>
            <person name="Escobedo L."/>
            <person name="Fernandez S."/>
            <person name="Fernando P.R."/>
            <person name="Flagg N."/>
            <person name="Forbes L.D."/>
            <person name="Fowler R.G."/>
            <person name="Fu Q."/>
            <person name="Gabisi R.A."/>
            <person name="Ganer J."/>
            <person name="Garbino Pronczuk A."/>
            <person name="Garcia R.M."/>
            <person name="Garner T."/>
            <person name="Garrett T.E."/>
            <person name="Gonzalez D.A."/>
            <person name="Hamid H."/>
            <person name="Hawkins E.S."/>
            <person name="Hirani K."/>
            <person name="Hogues M.E."/>
            <person name="Hollins B."/>
            <person name="Hsiao C.-H."/>
            <person name="Jabil R."/>
            <person name="James M.L."/>
            <person name="Jhangiani S.N."/>
            <person name="Johnson B."/>
            <person name="Johnson Q."/>
            <person name="Joshi V."/>
            <person name="Kalu J.B."/>
            <person name="Kam C."/>
            <person name="Kashfia A."/>
            <person name="Keebler J."/>
            <person name="Kisamo H."/>
            <person name="Kovar C.L."/>
            <person name="Lago L.A."/>
            <person name="Lai C.-Y."/>
            <person name="Laidlaw J."/>
            <person name="Lara F."/>
            <person name="Le T.-K."/>
            <person name="Lee S.L."/>
            <person name="Legall F.H."/>
            <person name="Lemon S.J."/>
            <person name="Lewis L.R."/>
            <person name="Li B."/>
            <person name="Liu Y."/>
            <person name="Liu Y.-S."/>
            <person name="Lopez J."/>
            <person name="Lozado R.J."/>
            <person name="Lu J."/>
            <person name="Madu R.C."/>
            <person name="Maheshwari M."/>
            <person name="Maheshwari R."/>
            <person name="Malloy K."/>
            <person name="Martinez E."/>
            <person name="Mathew T."/>
            <person name="Mercado I.C."/>
            <person name="Mercado C."/>
            <person name="Meyer B."/>
            <person name="Montgomery K."/>
            <person name="Morgan M.B."/>
            <person name="Munidasa M."/>
            <person name="Nazareth L.V."/>
            <person name="Nelson J."/>
            <person name="Ng B.M."/>
            <person name="Nguyen N.B."/>
            <person name="Nguyen P.Q."/>
            <person name="Nguyen T."/>
            <person name="Obregon M."/>
            <person name="Okwuonu G.O."/>
            <person name="Onwere C.G."/>
            <person name="Orozco G."/>
            <person name="Parra A."/>
            <person name="Patel S."/>
            <person name="Patil S."/>
            <person name="Perez A."/>
            <person name="Perez Y."/>
            <person name="Pham C."/>
            <person name="Primus E.L."/>
            <person name="Pu L.-L."/>
            <person name="Puazo M."/>
            <person name="Qin X."/>
            <person name="Quiroz J.B."/>
            <person name="Reese J."/>
            <person name="Richards S."/>
            <person name="Rives C.M."/>
            <person name="Robberts R."/>
            <person name="Ruiz S.J."/>
            <person name="Ruiz M.J."/>
            <person name="Santibanez J."/>
            <person name="Schneider B.W."/>
            <person name="Sisson I."/>
            <person name="Smith M."/>
            <person name="Sodergren E."/>
            <person name="Song X.-Z."/>
            <person name="Song B.B."/>
            <person name="Summersgill H."/>
            <person name="Thelus R."/>
            <person name="Thornton R.D."/>
            <person name="Trejos Z.Y."/>
            <person name="Usmani K."/>
            <person name="Vattathil S."/>
            <person name="Villasana D."/>
            <person name="Walker D.L."/>
            <person name="Wang S."/>
            <person name="Wang K."/>
            <person name="White C.S."/>
            <person name="Williams A.C."/>
            <person name="Williamson J."/>
            <person name="Wilson K."/>
            <person name="Woghiren I.O."/>
            <person name="Woodworth J.R."/>
            <person name="Worley K.C."/>
            <person name="Wright R.A."/>
            <person name="Wu W."/>
            <person name="Young L."/>
            <person name="Zhang L."/>
            <person name="Zhang J."/>
            <person name="Zhu Y."/>
            <person name="Muzny D.M."/>
            <person name="Weinstock G."/>
            <person name="Gibbs R.A."/>
        </authorList>
    </citation>
    <scope>NUCLEOTIDE SEQUENCE [LARGE SCALE GENOMIC DNA]</scope>
    <source>
        <strain evidence="4">LSR1</strain>
    </source>
</reference>
<feature type="transmembrane region" description="Helical" evidence="2">
    <location>
        <begin position="141"/>
        <end position="162"/>
    </location>
</feature>
<dbReference type="GeneID" id="100169144"/>
<feature type="transmembrane region" description="Helical" evidence="2">
    <location>
        <begin position="174"/>
        <end position="193"/>
    </location>
</feature>
<dbReference type="PANTHER" id="PTHR10686">
    <property type="entry name" value="FOLATE TRANSPORTER"/>
    <property type="match status" value="1"/>
</dbReference>
<keyword evidence="2" id="KW-0812">Transmembrane</keyword>
<dbReference type="PANTHER" id="PTHR10686:SF18">
    <property type="entry name" value="IP11787P-RELATED"/>
    <property type="match status" value="1"/>
</dbReference>
<dbReference type="Gene3D" id="1.20.1250.20">
    <property type="entry name" value="MFS general substrate transporter like domains"/>
    <property type="match status" value="1"/>
</dbReference>
<evidence type="ECO:0000256" key="2">
    <source>
        <dbReference type="SAM" id="Phobius"/>
    </source>
</evidence>
<dbReference type="Proteomes" id="UP000007819">
    <property type="component" value="Chromosome A1"/>
</dbReference>
<dbReference type="Pfam" id="PF01770">
    <property type="entry name" value="Folate_carrier"/>
    <property type="match status" value="1"/>
</dbReference>
<dbReference type="OrthoDB" id="18814at2759"/>
<dbReference type="NCBIfam" id="TIGR00806">
    <property type="entry name" value="rfc"/>
    <property type="match status" value="1"/>
</dbReference>
<dbReference type="InterPro" id="IPR036259">
    <property type="entry name" value="MFS_trans_sf"/>
</dbReference>
<comment type="similarity">
    <text evidence="1">Belongs to the reduced folate carrier (RFC) transporter (TC 2.A.48) family.</text>
</comment>
<keyword evidence="4" id="KW-1185">Reference proteome</keyword>
<evidence type="ECO:0000313" key="3">
    <source>
        <dbReference type="EnsemblMetazoa" id="XP_001946956.2"/>
    </source>
</evidence>
<feature type="transmembrane region" description="Helical" evidence="2">
    <location>
        <begin position="398"/>
        <end position="418"/>
    </location>
</feature>
<dbReference type="GO" id="GO:0090482">
    <property type="term" value="F:vitamin transmembrane transporter activity"/>
    <property type="evidence" value="ECO:0007669"/>
    <property type="project" value="InterPro"/>
</dbReference>
<dbReference type="InterPro" id="IPR002666">
    <property type="entry name" value="Folate_carrier"/>
</dbReference>
<proteinExistence type="inferred from homology"/>